<sequence>MTVSSARDRLRIAVAGLGAIARTAHLPLLERRRDLFEVTALCDLSPGALAEVGARYGVPVKDRHTSTEALLAQGGFDAVLLLTSGSHGPAAQAALRAGYAVLCEKPLAFTRAEAGRIAEAERAQQRGPRLMVGYMKQYDPAARRLAALLGEAGGAGRVRSAEVCVLHPTGGDQLSFARLPAPYDDLDAEALAVLKEQDAALTDAALGSGATEATRSLYHVVLGSISHDLSLLRMVTGAPTSVELAETWGASAAGPGSVELSGGLPGGARYTIRWHFLPSHASYRETFALHHETGSLQLAFPSPYLMNAPTVLTETAAGAGEGPHAERRAEYRSVTEAFEEELVAFHTMVTDGTPPRTGVAGAAEDLLTAQRAVAAYTARHQLPCEGEAASA</sequence>
<evidence type="ECO:0000259" key="1">
    <source>
        <dbReference type="Pfam" id="PF01408"/>
    </source>
</evidence>
<comment type="caution">
    <text evidence="2">The sequence shown here is derived from an EMBL/GenBank/DDBJ whole genome shotgun (WGS) entry which is preliminary data.</text>
</comment>
<dbReference type="InterPro" id="IPR051317">
    <property type="entry name" value="Gfo/Idh/MocA_oxidoreduct"/>
</dbReference>
<dbReference type="GO" id="GO:0000166">
    <property type="term" value="F:nucleotide binding"/>
    <property type="evidence" value="ECO:0007669"/>
    <property type="project" value="InterPro"/>
</dbReference>
<proteinExistence type="predicted"/>
<dbReference type="Gene3D" id="3.30.360.10">
    <property type="entry name" value="Dihydrodipicolinate Reductase, domain 2"/>
    <property type="match status" value="1"/>
</dbReference>
<dbReference type="AlphaFoldDB" id="A0A367F4T9"/>
<dbReference type="SUPFAM" id="SSF51735">
    <property type="entry name" value="NAD(P)-binding Rossmann-fold domains"/>
    <property type="match status" value="1"/>
</dbReference>
<dbReference type="OrthoDB" id="3251785at2"/>
<dbReference type="InterPro" id="IPR036291">
    <property type="entry name" value="NAD(P)-bd_dom_sf"/>
</dbReference>
<evidence type="ECO:0000313" key="3">
    <source>
        <dbReference type="Proteomes" id="UP000253507"/>
    </source>
</evidence>
<name>A0A367F4T9_9ACTN</name>
<reference evidence="2 3" key="1">
    <citation type="submission" date="2018-06" db="EMBL/GenBank/DDBJ databases">
        <title>Streptomyces reniochalinae sp. nov. and Streptomyces diacarnus sp. nov. from marine sponges.</title>
        <authorList>
            <person name="Li L."/>
        </authorList>
    </citation>
    <scope>NUCLEOTIDE SEQUENCE [LARGE SCALE GENOMIC DNA]</scope>
    <source>
        <strain evidence="2 3">LHW50302</strain>
    </source>
</reference>
<dbReference type="RefSeq" id="WP_114013695.1">
    <property type="nucleotide sequence ID" value="NZ_QOIM01000018.1"/>
</dbReference>
<dbReference type="PANTHER" id="PTHR43708">
    <property type="entry name" value="CONSERVED EXPRESSED OXIDOREDUCTASE (EUROFUNG)"/>
    <property type="match status" value="1"/>
</dbReference>
<dbReference type="PANTHER" id="PTHR43708:SF4">
    <property type="entry name" value="OXIDOREDUCTASE YCEM-RELATED"/>
    <property type="match status" value="1"/>
</dbReference>
<protein>
    <submittedName>
        <fullName evidence="2">Gfo/Idh/MocA family oxidoreductase</fullName>
    </submittedName>
</protein>
<organism evidence="2 3">
    <name type="scientific">Streptomyces reniochalinae</name>
    <dbReference type="NCBI Taxonomy" id="2250578"/>
    <lineage>
        <taxon>Bacteria</taxon>
        <taxon>Bacillati</taxon>
        <taxon>Actinomycetota</taxon>
        <taxon>Actinomycetes</taxon>
        <taxon>Kitasatosporales</taxon>
        <taxon>Streptomycetaceae</taxon>
        <taxon>Streptomyces</taxon>
    </lineage>
</organism>
<dbReference type="InterPro" id="IPR000683">
    <property type="entry name" value="Gfo/Idh/MocA-like_OxRdtase_N"/>
</dbReference>
<accession>A0A367F4T9</accession>
<dbReference type="EMBL" id="QOIM01000018">
    <property type="protein sequence ID" value="RCG25301.1"/>
    <property type="molecule type" value="Genomic_DNA"/>
</dbReference>
<gene>
    <name evidence="2" type="ORF">DQ392_01460</name>
</gene>
<evidence type="ECO:0000313" key="2">
    <source>
        <dbReference type="EMBL" id="RCG25301.1"/>
    </source>
</evidence>
<dbReference type="Gene3D" id="3.40.50.720">
    <property type="entry name" value="NAD(P)-binding Rossmann-like Domain"/>
    <property type="match status" value="2"/>
</dbReference>
<keyword evidence="3" id="KW-1185">Reference proteome</keyword>
<feature type="domain" description="Gfo/Idh/MocA-like oxidoreductase N-terminal" evidence="1">
    <location>
        <begin position="10"/>
        <end position="134"/>
    </location>
</feature>
<dbReference type="Proteomes" id="UP000253507">
    <property type="component" value="Unassembled WGS sequence"/>
</dbReference>
<dbReference type="Pfam" id="PF01408">
    <property type="entry name" value="GFO_IDH_MocA"/>
    <property type="match status" value="1"/>
</dbReference>